<sequence length="519" mass="55337">MWLRLLLLVLLAQVGLAGALELSPEEAAGRRIYLEGVGSANGEISARVGAADTLVPAAVMPCGNCHGADGRGRPEGGVRPPDITWRRLSLPYGQLQANGRSHGPYDEGALARAVSEGRDPAGNRLDPAMPRFVMSLRDMANLTAYLKRLEDDRDPGVEDAELRLGTLLPTQGPLAELGHTVEAVLRGALAQVNQAGGIHGRQLTLVVRDPGMDRRSTARALGQLLGEDRVFALLAPMLPTLDDELSERIVQAGVPLLGPLGLYGATAANRLVFNPLPGLREQLFALAGYASSDLGLEQPEALVAYPDEARQHELAEDLALRLMDQGWSRVRLLGYDTEADDPAVGHAAKGAQGVFFLGQSENFARLAEQLQDQGLSPYLFAASAQVASRALQIPPRFSGRLFLAYPFMPADWTPEGQAALQAIRRSQGLGSQHGVLQVGAYCAAVLLFEGLKQAGREASRDKLVVALEGLHGFDTGLTPALGFGPGQRVGLAGAHIVTVDLEGGNFRPLGRFVKVDRRL</sequence>
<keyword evidence="9" id="KW-1185">Reference proteome</keyword>
<dbReference type="Pfam" id="PF13458">
    <property type="entry name" value="Peripla_BP_6"/>
    <property type="match status" value="1"/>
</dbReference>
<evidence type="ECO:0000256" key="6">
    <source>
        <dbReference type="PROSITE-ProRule" id="PRU00433"/>
    </source>
</evidence>
<dbReference type="KEGG" id="pre:PCA10_49970"/>
<dbReference type="eggNOG" id="COG0683">
    <property type="taxonomic scope" value="Bacteria"/>
</dbReference>
<keyword evidence="2 6" id="KW-0349">Heme</keyword>
<protein>
    <recommendedName>
        <fullName evidence="7">Cytochrome c domain-containing protein</fullName>
    </recommendedName>
</protein>
<keyword evidence="4" id="KW-0732">Signal</keyword>
<evidence type="ECO:0000259" key="7">
    <source>
        <dbReference type="PROSITE" id="PS51007"/>
    </source>
</evidence>
<evidence type="ECO:0000256" key="2">
    <source>
        <dbReference type="ARBA" id="ARBA00022617"/>
    </source>
</evidence>
<dbReference type="GO" id="GO:0009055">
    <property type="term" value="F:electron transfer activity"/>
    <property type="evidence" value="ECO:0007669"/>
    <property type="project" value="InterPro"/>
</dbReference>
<dbReference type="EMBL" id="AP013068">
    <property type="protein sequence ID" value="BAN50729.1"/>
    <property type="molecule type" value="Genomic_DNA"/>
</dbReference>
<gene>
    <name evidence="8" type="ORF">PCA10_49970</name>
</gene>
<dbReference type="HOGENOM" id="CLU_037508_0_0_6"/>
<evidence type="ECO:0000313" key="8">
    <source>
        <dbReference type="EMBL" id="BAN50729.1"/>
    </source>
</evidence>
<dbReference type="PROSITE" id="PS51007">
    <property type="entry name" value="CYTC"/>
    <property type="match status" value="1"/>
</dbReference>
<dbReference type="OrthoDB" id="9777352at2"/>
<dbReference type="Gene3D" id="3.40.50.2300">
    <property type="match status" value="2"/>
</dbReference>
<dbReference type="InterPro" id="IPR009056">
    <property type="entry name" value="Cyt_c-like_dom"/>
</dbReference>
<dbReference type="Gene3D" id="1.10.760.10">
    <property type="entry name" value="Cytochrome c-like domain"/>
    <property type="match status" value="1"/>
</dbReference>
<dbReference type="Proteomes" id="UP000015503">
    <property type="component" value="Chromosome"/>
</dbReference>
<dbReference type="Pfam" id="PF00034">
    <property type="entry name" value="Cytochrom_C"/>
    <property type="match status" value="1"/>
</dbReference>
<feature type="domain" description="Cytochrome c" evidence="7">
    <location>
        <begin position="24"/>
        <end position="150"/>
    </location>
</feature>
<evidence type="ECO:0000256" key="3">
    <source>
        <dbReference type="ARBA" id="ARBA00022723"/>
    </source>
</evidence>
<dbReference type="RefSeq" id="WP_016494857.1">
    <property type="nucleotide sequence ID" value="NC_021499.1"/>
</dbReference>
<keyword evidence="5 6" id="KW-0408">Iron</keyword>
<dbReference type="GO" id="GO:0020037">
    <property type="term" value="F:heme binding"/>
    <property type="evidence" value="ECO:0007669"/>
    <property type="project" value="InterPro"/>
</dbReference>
<evidence type="ECO:0000256" key="1">
    <source>
        <dbReference type="ARBA" id="ARBA00010062"/>
    </source>
</evidence>
<dbReference type="GO" id="GO:0046872">
    <property type="term" value="F:metal ion binding"/>
    <property type="evidence" value="ECO:0007669"/>
    <property type="project" value="UniProtKB-KW"/>
</dbReference>
<accession>S6BNU8</accession>
<organism evidence="8 9">
    <name type="scientific">Metapseudomonas resinovorans NBRC 106553</name>
    <dbReference type="NCBI Taxonomy" id="1245471"/>
    <lineage>
        <taxon>Bacteria</taxon>
        <taxon>Pseudomonadati</taxon>
        <taxon>Pseudomonadota</taxon>
        <taxon>Gammaproteobacteria</taxon>
        <taxon>Pseudomonadales</taxon>
        <taxon>Pseudomonadaceae</taxon>
        <taxon>Metapseudomonas</taxon>
    </lineage>
</organism>
<comment type="similarity">
    <text evidence="1">Belongs to the leucine-binding protein family.</text>
</comment>
<dbReference type="PATRIC" id="fig|1245471.3.peg.5064"/>
<reference evidence="8 9" key="1">
    <citation type="journal article" date="2013" name="Genome Announc.">
        <title>Complete Genome Sequence of the Carbazole Degrader Pseudomonas resinovorans Strain CA10 (NBRC 106553).</title>
        <authorList>
            <person name="Shintani M."/>
            <person name="Hosoyama A."/>
            <person name="Ohji S."/>
            <person name="Tsuchikane K."/>
            <person name="Takarada H."/>
            <person name="Yamazoe A."/>
            <person name="Fujita N."/>
            <person name="Nojiri H."/>
        </authorList>
    </citation>
    <scope>NUCLEOTIDE SEQUENCE [LARGE SCALE GENOMIC DNA]</scope>
    <source>
        <strain evidence="8 9">NBRC 106553</strain>
    </source>
</reference>
<evidence type="ECO:0000256" key="5">
    <source>
        <dbReference type="ARBA" id="ARBA00023004"/>
    </source>
</evidence>
<keyword evidence="3 6" id="KW-0479">Metal-binding</keyword>
<dbReference type="SUPFAM" id="SSF46626">
    <property type="entry name" value="Cytochrome c"/>
    <property type="match status" value="1"/>
</dbReference>
<evidence type="ECO:0000256" key="4">
    <source>
        <dbReference type="ARBA" id="ARBA00022729"/>
    </source>
</evidence>
<dbReference type="InterPro" id="IPR028082">
    <property type="entry name" value="Peripla_BP_I"/>
</dbReference>
<dbReference type="STRING" id="1245471.PCA10_49970"/>
<evidence type="ECO:0000313" key="9">
    <source>
        <dbReference type="Proteomes" id="UP000015503"/>
    </source>
</evidence>
<dbReference type="InterPro" id="IPR036909">
    <property type="entry name" value="Cyt_c-like_dom_sf"/>
</dbReference>
<name>S6BNU8_METRE</name>
<dbReference type="PANTHER" id="PTHR47235:SF1">
    <property type="entry name" value="BLR6548 PROTEIN"/>
    <property type="match status" value="1"/>
</dbReference>
<proteinExistence type="inferred from homology"/>
<dbReference type="AlphaFoldDB" id="S6BNU8"/>
<dbReference type="PANTHER" id="PTHR47235">
    <property type="entry name" value="BLR6548 PROTEIN"/>
    <property type="match status" value="1"/>
</dbReference>
<dbReference type="InterPro" id="IPR028081">
    <property type="entry name" value="Leu-bd"/>
</dbReference>
<dbReference type="SUPFAM" id="SSF53822">
    <property type="entry name" value="Periplasmic binding protein-like I"/>
    <property type="match status" value="1"/>
</dbReference>
<dbReference type="eggNOG" id="COG2010">
    <property type="taxonomic scope" value="Bacteria"/>
</dbReference>